<dbReference type="Proteomes" id="UP000094569">
    <property type="component" value="Unassembled WGS sequence"/>
</dbReference>
<comment type="caution">
    <text evidence="4">The sequence shown here is derived from an EMBL/GenBank/DDBJ whole genome shotgun (WGS) entry which is preliminary data.</text>
</comment>
<keyword evidence="3" id="KW-0560">Oxidoreductase</keyword>
<evidence type="ECO:0000256" key="1">
    <source>
        <dbReference type="ARBA" id="ARBA00022630"/>
    </source>
</evidence>
<keyword evidence="1" id="KW-0285">Flavoprotein</keyword>
<keyword evidence="5" id="KW-1185">Reference proteome</keyword>
<evidence type="ECO:0008006" key="6">
    <source>
        <dbReference type="Google" id="ProtNLM"/>
    </source>
</evidence>
<dbReference type="InterPro" id="IPR050346">
    <property type="entry name" value="FMO-like"/>
</dbReference>
<dbReference type="PANTHER" id="PTHR23023">
    <property type="entry name" value="DIMETHYLANILINE MONOOXYGENASE"/>
    <property type="match status" value="1"/>
</dbReference>
<accession>A0A1E3B1A6</accession>
<gene>
    <name evidence="4" type="ORF">SI65_09904</name>
</gene>
<dbReference type="STRING" id="573508.A0A1E3B1A6"/>
<name>A0A1E3B1A6_ASPCR</name>
<proteinExistence type="predicted"/>
<sequence length="481" mass="53531">MRFNWRVASISRLANKEWKLEINFVYPSPSRRVTVLYDKLVLATGLTSEPNMPVIAGLDWTAGSTSHNIHAKDVGKYCRDHLGYHPVPDKFSEKKGKIVEVETRQKQQPLRSVAIYGANKSSFDFVHLFASLHRGLPGQHMNVVSAVTRKRALDPLNPCLNELPKKVTLVPCSNRWGWTIHIEGSWSRRLIHGNPLGRLWLRRVWESSARNMINAASILDCGPAIGVANHANFWDTIRASNVHFHRSSISAILEGRGDTVVHLSNSERIHSVDLVVHATGWKPAVPVRFEPTSLGVSLGLSCRILSSNKCIHDGANARYWHELDAATESRLRRIHKKIITPSMSVPSGDFSPYRLFRRMVSPALAADGDRSFAVTGIVLSSTVAVVAEVQALWVAAFLTVALDGDVPIWTRISDDVVWGNITGVGLNVDAIHYNDMLLQDLGLDPHRMGGHFWSEMSAIYGPSAYAGIVEEWLEMRARRSG</sequence>
<dbReference type="AlphaFoldDB" id="A0A1E3B1A6"/>
<dbReference type="InterPro" id="IPR036188">
    <property type="entry name" value="FAD/NAD-bd_sf"/>
</dbReference>
<evidence type="ECO:0000256" key="3">
    <source>
        <dbReference type="ARBA" id="ARBA00023002"/>
    </source>
</evidence>
<organism evidence="4 5">
    <name type="scientific">Aspergillus cristatus</name>
    <name type="common">Chinese Fuzhuan brick tea-fermentation fungus</name>
    <name type="synonym">Eurotium cristatum</name>
    <dbReference type="NCBI Taxonomy" id="573508"/>
    <lineage>
        <taxon>Eukaryota</taxon>
        <taxon>Fungi</taxon>
        <taxon>Dikarya</taxon>
        <taxon>Ascomycota</taxon>
        <taxon>Pezizomycotina</taxon>
        <taxon>Eurotiomycetes</taxon>
        <taxon>Eurotiomycetidae</taxon>
        <taxon>Eurotiales</taxon>
        <taxon>Aspergillaceae</taxon>
        <taxon>Aspergillus</taxon>
        <taxon>Aspergillus subgen. Aspergillus</taxon>
    </lineage>
</organism>
<dbReference type="OrthoDB" id="2915840at2759"/>
<protein>
    <recommendedName>
        <fullName evidence="6">FAD/NAD(P)-binding domain-containing protein</fullName>
    </recommendedName>
</protein>
<evidence type="ECO:0000313" key="5">
    <source>
        <dbReference type="Proteomes" id="UP000094569"/>
    </source>
</evidence>
<dbReference type="Gene3D" id="3.50.50.60">
    <property type="entry name" value="FAD/NAD(P)-binding domain"/>
    <property type="match status" value="1"/>
</dbReference>
<dbReference type="SUPFAM" id="SSF51905">
    <property type="entry name" value="FAD/NAD(P)-binding domain"/>
    <property type="match status" value="2"/>
</dbReference>
<keyword evidence="2" id="KW-0274">FAD</keyword>
<dbReference type="EMBL" id="JXNT01000022">
    <property type="protein sequence ID" value="ODM14715.1"/>
    <property type="molecule type" value="Genomic_DNA"/>
</dbReference>
<evidence type="ECO:0000256" key="2">
    <source>
        <dbReference type="ARBA" id="ARBA00022827"/>
    </source>
</evidence>
<evidence type="ECO:0000313" key="4">
    <source>
        <dbReference type="EMBL" id="ODM14715.1"/>
    </source>
</evidence>
<reference evidence="4 5" key="1">
    <citation type="journal article" date="2016" name="BMC Genomics">
        <title>Comparative genomic and transcriptomic analyses of the Fuzhuan brick tea-fermentation fungus Aspergillus cristatus.</title>
        <authorList>
            <person name="Ge Y."/>
            <person name="Wang Y."/>
            <person name="Liu Y."/>
            <person name="Tan Y."/>
            <person name="Ren X."/>
            <person name="Zhang X."/>
            <person name="Hyde K.D."/>
            <person name="Liu Y."/>
            <person name="Liu Z."/>
        </authorList>
    </citation>
    <scope>NUCLEOTIDE SEQUENCE [LARGE SCALE GENOMIC DNA]</scope>
    <source>
        <strain evidence="4 5">GZAAS20.1005</strain>
    </source>
</reference>
<dbReference type="GO" id="GO:0016491">
    <property type="term" value="F:oxidoreductase activity"/>
    <property type="evidence" value="ECO:0007669"/>
    <property type="project" value="UniProtKB-KW"/>
</dbReference>
<dbReference type="VEuPathDB" id="FungiDB:SI65_09904"/>